<reference evidence="3 4" key="1">
    <citation type="journal article" date="2008" name="Nature">
        <title>The Phaeodactylum genome reveals the evolutionary history of diatom genomes.</title>
        <authorList>
            <person name="Bowler C."/>
            <person name="Allen A.E."/>
            <person name="Badger J.H."/>
            <person name="Grimwood J."/>
            <person name="Jabbari K."/>
            <person name="Kuo A."/>
            <person name="Maheswari U."/>
            <person name="Martens C."/>
            <person name="Maumus F."/>
            <person name="Otillar R.P."/>
            <person name="Rayko E."/>
            <person name="Salamov A."/>
            <person name="Vandepoele K."/>
            <person name="Beszteri B."/>
            <person name="Gruber A."/>
            <person name="Heijde M."/>
            <person name="Katinka M."/>
            <person name="Mock T."/>
            <person name="Valentin K."/>
            <person name="Verret F."/>
            <person name="Berges J.A."/>
            <person name="Brownlee C."/>
            <person name="Cadoret J.P."/>
            <person name="Chiovitti A."/>
            <person name="Choi C.J."/>
            <person name="Coesel S."/>
            <person name="De Martino A."/>
            <person name="Detter J.C."/>
            <person name="Durkin C."/>
            <person name="Falciatore A."/>
            <person name="Fournet J."/>
            <person name="Haruta M."/>
            <person name="Huysman M.J."/>
            <person name="Jenkins B.D."/>
            <person name="Jiroutova K."/>
            <person name="Jorgensen R.E."/>
            <person name="Joubert Y."/>
            <person name="Kaplan A."/>
            <person name="Kroger N."/>
            <person name="Kroth P.G."/>
            <person name="La Roche J."/>
            <person name="Lindquist E."/>
            <person name="Lommer M."/>
            <person name="Martin-Jezequel V."/>
            <person name="Lopez P.J."/>
            <person name="Lucas S."/>
            <person name="Mangogna M."/>
            <person name="McGinnis K."/>
            <person name="Medlin L.K."/>
            <person name="Montsant A."/>
            <person name="Oudot-Le Secq M.P."/>
            <person name="Napoli C."/>
            <person name="Obornik M."/>
            <person name="Parker M.S."/>
            <person name="Petit J.L."/>
            <person name="Porcel B.M."/>
            <person name="Poulsen N."/>
            <person name="Robison M."/>
            <person name="Rychlewski L."/>
            <person name="Rynearson T.A."/>
            <person name="Schmutz J."/>
            <person name="Shapiro H."/>
            <person name="Siaut M."/>
            <person name="Stanley M."/>
            <person name="Sussman M.R."/>
            <person name="Taylor A.R."/>
            <person name="Vardi A."/>
            <person name="von Dassow P."/>
            <person name="Vyverman W."/>
            <person name="Willis A."/>
            <person name="Wyrwicz L.S."/>
            <person name="Rokhsar D.S."/>
            <person name="Weissenbach J."/>
            <person name="Armbrust E.V."/>
            <person name="Green B.R."/>
            <person name="Van de Peer Y."/>
            <person name="Grigoriev I.V."/>
        </authorList>
    </citation>
    <scope>NUCLEOTIDE SEQUENCE [LARGE SCALE GENOMIC DNA]</scope>
    <source>
        <strain evidence="3 4">CCAP 1055/1</strain>
    </source>
</reference>
<evidence type="ECO:0000259" key="2">
    <source>
        <dbReference type="PROSITE" id="PS51397"/>
    </source>
</evidence>
<dbReference type="InterPro" id="IPR013536">
    <property type="entry name" value="WLM_dom"/>
</dbReference>
<proteinExistence type="predicted"/>
<dbReference type="PANTHER" id="PTHR47795:SF1">
    <property type="entry name" value="DNA-DEPENDENT METALLOPROTEASE WSS1 HOMOLOG 2"/>
    <property type="match status" value="1"/>
</dbReference>
<dbReference type="PaxDb" id="2850-Phatr48319"/>
<organism evidence="3 4">
    <name type="scientific">Phaeodactylum tricornutum (strain CCAP 1055/1)</name>
    <dbReference type="NCBI Taxonomy" id="556484"/>
    <lineage>
        <taxon>Eukaryota</taxon>
        <taxon>Sar</taxon>
        <taxon>Stramenopiles</taxon>
        <taxon>Ochrophyta</taxon>
        <taxon>Bacillariophyta</taxon>
        <taxon>Bacillariophyceae</taxon>
        <taxon>Bacillariophycidae</taxon>
        <taxon>Naviculales</taxon>
        <taxon>Phaeodactylaceae</taxon>
        <taxon>Phaeodactylum</taxon>
    </lineage>
</organism>
<dbReference type="OrthoDB" id="49605at2759"/>
<feature type="region of interest" description="Disordered" evidence="1">
    <location>
        <begin position="328"/>
        <end position="358"/>
    </location>
</feature>
<gene>
    <name evidence="3" type="ORF">PHATRDRAFT_48319</name>
</gene>
<feature type="compositionally biased region" description="Low complexity" evidence="1">
    <location>
        <begin position="400"/>
        <end position="413"/>
    </location>
</feature>
<protein>
    <recommendedName>
        <fullName evidence="2">WLM domain-containing protein</fullName>
    </recommendedName>
</protein>
<dbReference type="RefSeq" id="XP_002182773.1">
    <property type="nucleotide sequence ID" value="XM_002182737.1"/>
</dbReference>
<sequence>MAFDSFAEPRHQRHHSLSANHPTGLQVSFRGTKIEMPLLPGTTVAAVQQAVVSVANHGANTTKTATATATALPPTNVRSVDQESWAPSDIKLVLQGKLLSDPSYDLYAALSNSTKKMFKIVATGTSKEQMQAFTKAALVAPRIKDDLSSSGRVELARRDRRGRALLQQAAVRQKSNHATGSNRYRFHKIETLPALPNEAQARRILETLANDPGILACLASHQWAVGSLAELLPDGKVGESAVSVMGLNRNQGQQILLRLRTDDFQGFRPMTKIRKVLYHELAHNEIRPHNQDFFQLMRQIEQECISMDWTQGAGLSSFPEMADAINEDSSGLVHGGTHRLGGGNDRENDAEETAADRGKMSLREHVAQAALRRMSAAEATEISEHCGCPKSHADENLFLPPENTTPSNPTSQTDDGSPHERKEKRSKE</sequence>
<dbReference type="STRING" id="556484.B7G6Q7"/>
<dbReference type="EMBL" id="CM000619">
    <property type="protein sequence ID" value="EEC45509.1"/>
    <property type="molecule type" value="Genomic_DNA"/>
</dbReference>
<dbReference type="GeneID" id="7203790"/>
<dbReference type="HOGENOM" id="CLU_641695_0_0_1"/>
<evidence type="ECO:0000313" key="3">
    <source>
        <dbReference type="EMBL" id="EEC45509.1"/>
    </source>
</evidence>
<dbReference type="AlphaFoldDB" id="B7G6Q7"/>
<evidence type="ECO:0000313" key="4">
    <source>
        <dbReference type="Proteomes" id="UP000000759"/>
    </source>
</evidence>
<feature type="region of interest" description="Disordered" evidence="1">
    <location>
        <begin position="1"/>
        <end position="24"/>
    </location>
</feature>
<feature type="domain" description="WLM" evidence="2">
    <location>
        <begin position="177"/>
        <end position="375"/>
    </location>
</feature>
<dbReference type="Pfam" id="PF08325">
    <property type="entry name" value="WLM"/>
    <property type="match status" value="1"/>
</dbReference>
<dbReference type="KEGG" id="pti:PHATRDRAFT_48319"/>
<feature type="compositionally biased region" description="Basic and acidic residues" evidence="1">
    <location>
        <begin position="416"/>
        <end position="428"/>
    </location>
</feature>
<evidence type="ECO:0000256" key="1">
    <source>
        <dbReference type="SAM" id="MobiDB-lite"/>
    </source>
</evidence>
<name>B7G6Q7_PHATC</name>
<dbReference type="InParanoid" id="B7G6Q7"/>
<dbReference type="GO" id="GO:0070628">
    <property type="term" value="F:proteasome binding"/>
    <property type="evidence" value="ECO:0007669"/>
    <property type="project" value="TreeGrafter"/>
</dbReference>
<accession>B7G6Q7</accession>
<feature type="region of interest" description="Disordered" evidence="1">
    <location>
        <begin position="387"/>
        <end position="428"/>
    </location>
</feature>
<dbReference type="PANTHER" id="PTHR47795">
    <property type="entry name" value="UBIQUITIN AND WLM DOMAIN-CONTAINING METALLOPROTEASE SPCC1442.07C"/>
    <property type="match status" value="1"/>
</dbReference>
<dbReference type="PROSITE" id="PS51397">
    <property type="entry name" value="WLM"/>
    <property type="match status" value="1"/>
</dbReference>
<reference evidence="4" key="2">
    <citation type="submission" date="2008-08" db="EMBL/GenBank/DDBJ databases">
        <authorList>
            <consortium name="Diatom Consortium"/>
            <person name="Grigoriev I."/>
            <person name="Grimwood J."/>
            <person name="Kuo A."/>
            <person name="Otillar R.P."/>
            <person name="Salamov A."/>
            <person name="Detter J.C."/>
            <person name="Lindquist E."/>
            <person name="Shapiro H."/>
            <person name="Lucas S."/>
            <person name="Glavina del Rio T."/>
            <person name="Pitluck S."/>
            <person name="Rokhsar D."/>
            <person name="Bowler C."/>
        </authorList>
    </citation>
    <scope>GENOME REANNOTATION</scope>
    <source>
        <strain evidence="4">CCAP 1055/1</strain>
    </source>
</reference>
<keyword evidence="4" id="KW-1185">Reference proteome</keyword>
<dbReference type="eggNOG" id="KOG4842">
    <property type="taxonomic scope" value="Eukaryota"/>
</dbReference>
<dbReference type="Proteomes" id="UP000000759">
    <property type="component" value="Chromosome 17"/>
</dbReference>